<dbReference type="OrthoDB" id="9815315at2"/>
<name>A0A5B9ECL5_9BACT</name>
<dbReference type="PIRSF" id="PIRSF008757">
    <property type="entry name" value="UCP008757"/>
    <property type="match status" value="1"/>
</dbReference>
<dbReference type="HAMAP" id="MF_00761">
    <property type="entry name" value="UPF0303"/>
    <property type="match status" value="1"/>
</dbReference>
<comment type="similarity">
    <text evidence="1">Belongs to the UPF0303 family.</text>
</comment>
<evidence type="ECO:0000256" key="1">
    <source>
        <dbReference type="HAMAP-Rule" id="MF_00761"/>
    </source>
</evidence>
<dbReference type="KEGG" id="talb:FTW19_07125"/>
<dbReference type="Pfam" id="PF03928">
    <property type="entry name" value="HbpS-like"/>
    <property type="match status" value="1"/>
</dbReference>
<evidence type="ECO:0000313" key="3">
    <source>
        <dbReference type="Proteomes" id="UP000321820"/>
    </source>
</evidence>
<gene>
    <name evidence="2" type="ORF">FTW19_07125</name>
</gene>
<organism evidence="2 3">
    <name type="scientific">Terriglobus albidus</name>
    <dbReference type="NCBI Taxonomy" id="1592106"/>
    <lineage>
        <taxon>Bacteria</taxon>
        <taxon>Pseudomonadati</taxon>
        <taxon>Acidobacteriota</taxon>
        <taxon>Terriglobia</taxon>
        <taxon>Terriglobales</taxon>
        <taxon>Acidobacteriaceae</taxon>
        <taxon>Terriglobus</taxon>
    </lineage>
</organism>
<keyword evidence="3" id="KW-1185">Reference proteome</keyword>
<sequence>MTLDDEIRIITEQEAALQFSTFNADTAWELGSRLRTLVVKDSRPTAFGIWMGGQTLFYAATPNVAPGNEDWVRRKRNTVVRFAKSSFRVGKELARQNTTLEVRQGLTLAEYAAHGGGFPLTLRGSGCLGAIVLSGLTQPEDHEIVVTAIADQLGVTVPRLEI</sequence>
<dbReference type="RefSeq" id="WP_147646976.1">
    <property type="nucleotide sequence ID" value="NZ_CP042806.1"/>
</dbReference>
<dbReference type="Gene3D" id="3.30.450.150">
    <property type="entry name" value="Haem-degrading domain"/>
    <property type="match status" value="1"/>
</dbReference>
<evidence type="ECO:0000313" key="2">
    <source>
        <dbReference type="EMBL" id="QEE27786.1"/>
    </source>
</evidence>
<dbReference type="NCBIfam" id="NF002696">
    <property type="entry name" value="PRK02487.1-5"/>
    <property type="match status" value="1"/>
</dbReference>
<dbReference type="EMBL" id="CP042806">
    <property type="protein sequence ID" value="QEE27786.1"/>
    <property type="molecule type" value="Genomic_DNA"/>
</dbReference>
<dbReference type="PANTHER" id="PTHR28255:SF1">
    <property type="entry name" value="UPF0303 PROTEIN YBR137W"/>
    <property type="match status" value="1"/>
</dbReference>
<dbReference type="AlphaFoldDB" id="A0A5B9ECL5"/>
<dbReference type="PANTHER" id="PTHR28255">
    <property type="match status" value="1"/>
</dbReference>
<protein>
    <recommendedName>
        <fullName evidence="1">UPF0303 protein FTW19_07125</fullName>
    </recommendedName>
</protein>
<dbReference type="Proteomes" id="UP000321820">
    <property type="component" value="Chromosome"/>
</dbReference>
<dbReference type="InterPro" id="IPR010371">
    <property type="entry name" value="YBR137W-like"/>
</dbReference>
<dbReference type="InterPro" id="IPR005624">
    <property type="entry name" value="PduO/GlcC-like"/>
</dbReference>
<dbReference type="SUPFAM" id="SSF143744">
    <property type="entry name" value="GlcG-like"/>
    <property type="match status" value="1"/>
</dbReference>
<dbReference type="InterPro" id="IPR038084">
    <property type="entry name" value="PduO/GlcC-like_sf"/>
</dbReference>
<accession>A0A5B9ECL5</accession>
<reference evidence="2 3" key="1">
    <citation type="submission" date="2019-08" db="EMBL/GenBank/DDBJ databases">
        <title>Complete genome sequence of Terriglobus albidus strain ORNL.</title>
        <authorList>
            <person name="Podar M."/>
        </authorList>
    </citation>
    <scope>NUCLEOTIDE SEQUENCE [LARGE SCALE GENOMIC DNA]</scope>
    <source>
        <strain evidence="2 3">ORNL</strain>
    </source>
</reference>
<proteinExistence type="inferred from homology"/>